<evidence type="ECO:0000313" key="13">
    <source>
        <dbReference type="Proteomes" id="UP001332192"/>
    </source>
</evidence>
<dbReference type="InterPro" id="IPR036425">
    <property type="entry name" value="MoaB/Mog-like_dom_sf"/>
</dbReference>
<dbReference type="InterPro" id="IPR008284">
    <property type="entry name" value="MoCF_biosynth_CS"/>
</dbReference>
<proteinExistence type="inferred from homology"/>
<keyword evidence="7 10" id="KW-0500">Molybdenum</keyword>
<keyword evidence="10" id="KW-0808">Transferase</keyword>
<comment type="pathway">
    <text evidence="3 10">Cofactor biosynthesis; molybdopterin biosynthesis.</text>
</comment>
<dbReference type="PANTHER" id="PTHR10192:SF5">
    <property type="entry name" value="GEPHYRIN"/>
    <property type="match status" value="1"/>
</dbReference>
<evidence type="ECO:0000256" key="4">
    <source>
        <dbReference type="ARBA" id="ARBA00010763"/>
    </source>
</evidence>
<dbReference type="Proteomes" id="UP001332192">
    <property type="component" value="Chromosome"/>
</dbReference>
<evidence type="ECO:0000256" key="5">
    <source>
        <dbReference type="ARBA" id="ARBA00013269"/>
    </source>
</evidence>
<dbReference type="NCBIfam" id="TIGR00177">
    <property type="entry name" value="molyb_syn"/>
    <property type="match status" value="1"/>
</dbReference>
<feature type="domain" description="MoaB/Mog" evidence="11">
    <location>
        <begin position="201"/>
        <end position="340"/>
    </location>
</feature>
<keyword evidence="8 10" id="KW-0501">Molybdenum cofactor biosynthesis</keyword>
<protein>
    <recommendedName>
        <fullName evidence="6 10">Molybdopterin molybdenumtransferase</fullName>
        <ecNumber evidence="5 10">2.10.1.1</ecNumber>
    </recommendedName>
</protein>
<reference evidence="12 13" key="1">
    <citation type="journal article" date="2024" name="Front. Microbiol.">
        <title>Novel thermophilic genera Geochorda gen. nov. and Carboxydochorda gen. nov. from the deep terrestrial subsurface reveal the ecophysiological diversity in the class Limnochordia.</title>
        <authorList>
            <person name="Karnachuk O.V."/>
            <person name="Lukina A.P."/>
            <person name="Avakyan M.R."/>
            <person name="Kadnikov V.V."/>
            <person name="Begmatov S."/>
            <person name="Beletsky A.V."/>
            <person name="Vlasova K.G."/>
            <person name="Novikov A.A."/>
            <person name="Shcherbakova V.A."/>
            <person name="Mardanov A.V."/>
            <person name="Ravin N.V."/>
        </authorList>
    </citation>
    <scope>NUCLEOTIDE SEQUENCE [LARGE SCALE GENOMIC DNA]</scope>
    <source>
        <strain evidence="12 13">L945</strain>
    </source>
</reference>
<dbReference type="Gene3D" id="3.40.980.10">
    <property type="entry name" value="MoaB/Mog-like domain"/>
    <property type="match status" value="1"/>
</dbReference>
<evidence type="ECO:0000256" key="3">
    <source>
        <dbReference type="ARBA" id="ARBA00005046"/>
    </source>
</evidence>
<evidence type="ECO:0000256" key="1">
    <source>
        <dbReference type="ARBA" id="ARBA00002901"/>
    </source>
</evidence>
<accession>A0ABZ1BWH0</accession>
<dbReference type="CDD" id="cd00887">
    <property type="entry name" value="MoeA"/>
    <property type="match status" value="1"/>
</dbReference>
<gene>
    <name evidence="12" type="primary">glp</name>
    <name evidence="12" type="ORF">U7230_10255</name>
</gene>
<dbReference type="EMBL" id="CP141615">
    <property type="protein sequence ID" value="WRP16477.1"/>
    <property type="molecule type" value="Genomic_DNA"/>
</dbReference>
<dbReference type="InterPro" id="IPR005111">
    <property type="entry name" value="MoeA_C_domain_IV"/>
</dbReference>
<keyword evidence="13" id="KW-1185">Reference proteome</keyword>
<evidence type="ECO:0000256" key="2">
    <source>
        <dbReference type="ARBA" id="ARBA00003487"/>
    </source>
</evidence>
<dbReference type="InterPro" id="IPR001453">
    <property type="entry name" value="MoaB/Mog_dom"/>
</dbReference>
<dbReference type="Gene3D" id="2.40.340.10">
    <property type="entry name" value="MoeA, C-terminal, domain IV"/>
    <property type="match status" value="1"/>
</dbReference>
<dbReference type="RefSeq" id="WP_324715750.1">
    <property type="nucleotide sequence ID" value="NZ_CP141615.1"/>
</dbReference>
<dbReference type="PROSITE" id="PS01079">
    <property type="entry name" value="MOCF_BIOSYNTHESIS_2"/>
    <property type="match status" value="1"/>
</dbReference>
<dbReference type="Pfam" id="PF03453">
    <property type="entry name" value="MoeA_N"/>
    <property type="match status" value="1"/>
</dbReference>
<dbReference type="InterPro" id="IPR038987">
    <property type="entry name" value="MoeA-like"/>
</dbReference>
<comment type="cofactor">
    <cofactor evidence="10">
        <name>Mg(2+)</name>
        <dbReference type="ChEBI" id="CHEBI:18420"/>
    </cofactor>
</comment>
<comment type="function">
    <text evidence="2">May be involved in the biosynthesis of molybdopterin.</text>
</comment>
<dbReference type="SUPFAM" id="SSF63882">
    <property type="entry name" value="MoeA N-terminal region -like"/>
    <property type="match status" value="1"/>
</dbReference>
<evidence type="ECO:0000256" key="8">
    <source>
        <dbReference type="ARBA" id="ARBA00023150"/>
    </source>
</evidence>
<name>A0ABZ1BWH0_9FIRM</name>
<evidence type="ECO:0000256" key="7">
    <source>
        <dbReference type="ARBA" id="ARBA00022505"/>
    </source>
</evidence>
<evidence type="ECO:0000313" key="12">
    <source>
        <dbReference type="EMBL" id="WRP16477.1"/>
    </source>
</evidence>
<evidence type="ECO:0000256" key="6">
    <source>
        <dbReference type="ARBA" id="ARBA00021108"/>
    </source>
</evidence>
<dbReference type="NCBIfam" id="NF045515">
    <property type="entry name" value="Glp_gephyrin"/>
    <property type="match status" value="1"/>
</dbReference>
<comment type="catalytic activity">
    <reaction evidence="9">
        <text>adenylyl-molybdopterin + molybdate = Mo-molybdopterin + AMP + H(+)</text>
        <dbReference type="Rhea" id="RHEA:35047"/>
        <dbReference type="ChEBI" id="CHEBI:15378"/>
        <dbReference type="ChEBI" id="CHEBI:36264"/>
        <dbReference type="ChEBI" id="CHEBI:62727"/>
        <dbReference type="ChEBI" id="CHEBI:71302"/>
        <dbReference type="ChEBI" id="CHEBI:456215"/>
        <dbReference type="EC" id="2.10.1.1"/>
    </reaction>
</comment>
<keyword evidence="10" id="KW-0460">Magnesium</keyword>
<dbReference type="Gene3D" id="3.90.105.10">
    <property type="entry name" value="Molybdopterin biosynthesis moea protein, domain 2"/>
    <property type="match status" value="1"/>
</dbReference>
<dbReference type="InterPro" id="IPR036135">
    <property type="entry name" value="MoeA_linker/N_sf"/>
</dbReference>
<evidence type="ECO:0000256" key="9">
    <source>
        <dbReference type="ARBA" id="ARBA00047317"/>
    </source>
</evidence>
<dbReference type="PANTHER" id="PTHR10192">
    <property type="entry name" value="MOLYBDOPTERIN BIOSYNTHESIS PROTEIN"/>
    <property type="match status" value="1"/>
</dbReference>
<dbReference type="InterPro" id="IPR036688">
    <property type="entry name" value="MoeA_C_domain_IV_sf"/>
</dbReference>
<comment type="function">
    <text evidence="1 10">Catalyzes the insertion of molybdate into adenylated molybdopterin with the concomitant release of AMP.</text>
</comment>
<dbReference type="InterPro" id="IPR005110">
    <property type="entry name" value="MoeA_linker/N"/>
</dbReference>
<evidence type="ECO:0000256" key="10">
    <source>
        <dbReference type="RuleBase" id="RU365090"/>
    </source>
</evidence>
<sequence>MTHDSATSGGTPEVGLEGLLSYEQALSRVLAAARELGPVGAEEVSLEEAAGRVLAEDVVAEEDVPLASRATMDGYAVRARDVEQASEKSPVVVRVLQTVTAGSQASARVGPLECVRVMTGVPLPPGADAVVPQEVTAPQPGGAIAVMRPVGTGANTFAAGGDIRAGEVALREGRMLTAGAVGLLAALGRVRVRVRRRPVFAVVATGDEVVEASAPRLGPGQVRNSNAYALGAQLRAWGASVRLAGVARDDEGALRDTVLAAMERADALAITGGMSVGLRDLVHATLAALGVQWRFHRVAIRPGRPVAFGVWDGRPVFGLPGTPGGAMVAAELFMRPLVRVWLGHPWHPPELTGTLATPLEMTPGRLRWLRARAWLSGGRLVVEPLARQSSSSVRSPAEARVLVAIPVEVERLPAGAEVRVRLLADTEWDGLPGAAG</sequence>
<dbReference type="SUPFAM" id="SSF63867">
    <property type="entry name" value="MoeA C-terminal domain-like"/>
    <property type="match status" value="1"/>
</dbReference>
<evidence type="ECO:0000259" key="11">
    <source>
        <dbReference type="SMART" id="SM00852"/>
    </source>
</evidence>
<dbReference type="Pfam" id="PF00994">
    <property type="entry name" value="MoCF_biosynth"/>
    <property type="match status" value="1"/>
</dbReference>
<dbReference type="Pfam" id="PF03454">
    <property type="entry name" value="MoeA_C"/>
    <property type="match status" value="1"/>
</dbReference>
<comment type="similarity">
    <text evidence="4 10">Belongs to the MoeA family.</text>
</comment>
<organism evidence="12 13">
    <name type="scientific">Carboxydichorda subterranea</name>
    <dbReference type="NCBI Taxonomy" id="3109565"/>
    <lineage>
        <taxon>Bacteria</taxon>
        <taxon>Bacillati</taxon>
        <taxon>Bacillota</taxon>
        <taxon>Limnochordia</taxon>
        <taxon>Limnochordales</taxon>
        <taxon>Geochordaceae</taxon>
        <taxon>Carboxydichorda</taxon>
    </lineage>
</organism>
<dbReference type="EC" id="2.10.1.1" evidence="5 10"/>
<dbReference type="SMART" id="SM00852">
    <property type="entry name" value="MoCF_biosynth"/>
    <property type="match status" value="1"/>
</dbReference>
<keyword evidence="10" id="KW-0479">Metal-binding</keyword>
<dbReference type="SUPFAM" id="SSF53218">
    <property type="entry name" value="Molybdenum cofactor biosynthesis proteins"/>
    <property type="match status" value="1"/>
</dbReference>
<dbReference type="Gene3D" id="2.170.190.11">
    <property type="entry name" value="Molybdopterin biosynthesis moea protein, domain 3"/>
    <property type="match status" value="1"/>
</dbReference>